<protein>
    <submittedName>
        <fullName evidence="1">Uncharacterized protein</fullName>
    </submittedName>
</protein>
<dbReference type="AlphaFoldDB" id="A0A6G0SWY0"/>
<name>A0A6G0SWY0_APHGL</name>
<dbReference type="Proteomes" id="UP000475862">
    <property type="component" value="Unassembled WGS sequence"/>
</dbReference>
<evidence type="ECO:0000313" key="1">
    <source>
        <dbReference type="EMBL" id="KAE9522829.1"/>
    </source>
</evidence>
<organism evidence="1 2">
    <name type="scientific">Aphis glycines</name>
    <name type="common">Soybean aphid</name>
    <dbReference type="NCBI Taxonomy" id="307491"/>
    <lineage>
        <taxon>Eukaryota</taxon>
        <taxon>Metazoa</taxon>
        <taxon>Ecdysozoa</taxon>
        <taxon>Arthropoda</taxon>
        <taxon>Hexapoda</taxon>
        <taxon>Insecta</taxon>
        <taxon>Pterygota</taxon>
        <taxon>Neoptera</taxon>
        <taxon>Paraneoptera</taxon>
        <taxon>Hemiptera</taxon>
        <taxon>Sternorrhyncha</taxon>
        <taxon>Aphidomorpha</taxon>
        <taxon>Aphidoidea</taxon>
        <taxon>Aphididae</taxon>
        <taxon>Aphidini</taxon>
        <taxon>Aphis</taxon>
        <taxon>Aphis</taxon>
    </lineage>
</organism>
<gene>
    <name evidence="1" type="ORF">AGLY_016791</name>
</gene>
<comment type="caution">
    <text evidence="1">The sequence shown here is derived from an EMBL/GenBank/DDBJ whole genome shotgun (WGS) entry which is preliminary data.</text>
</comment>
<sequence length="215" mass="24932">MLTEELILKMFTLLPKPNRRDPLLDTKCHITIGNDSMYIKSVNFVYDFNMYSTYYFWNIKDVCFVMYETIIHCINSVPYCNNNLLVSLEFLVHEHFLMCSVKRCADILTLSCTRDQLSLLFIQKSNILINPKFRMMISLQDIKSFNFSIILRMTEYCEGAPGLCGYGTSAVPGLQVPLYVVPLLFTSNRSLLGFERANVVPSTCYRNNKHQKEEL</sequence>
<evidence type="ECO:0000313" key="2">
    <source>
        <dbReference type="Proteomes" id="UP000475862"/>
    </source>
</evidence>
<reference evidence="1 2" key="1">
    <citation type="submission" date="2019-08" db="EMBL/GenBank/DDBJ databases">
        <title>The genome of the soybean aphid Biotype 1, its phylome, world population structure and adaptation to the North American continent.</title>
        <authorList>
            <person name="Giordano R."/>
            <person name="Donthu R.K."/>
            <person name="Hernandez A.G."/>
            <person name="Wright C.L."/>
            <person name="Zimin A.V."/>
        </authorList>
    </citation>
    <scope>NUCLEOTIDE SEQUENCE [LARGE SCALE GENOMIC DNA]</scope>
    <source>
        <tissue evidence="1">Whole aphids</tissue>
    </source>
</reference>
<dbReference type="EMBL" id="VYZN01000639">
    <property type="protein sequence ID" value="KAE9522829.1"/>
    <property type="molecule type" value="Genomic_DNA"/>
</dbReference>
<proteinExistence type="predicted"/>
<accession>A0A6G0SWY0</accession>
<keyword evidence="2" id="KW-1185">Reference proteome</keyword>